<reference evidence="3" key="1">
    <citation type="submission" date="2018-05" db="EMBL/GenBank/DDBJ databases">
        <authorList>
            <person name="Lanie J.A."/>
            <person name="Ng W.-L."/>
            <person name="Kazmierczak K.M."/>
            <person name="Andrzejewski T.M."/>
            <person name="Davidsen T.M."/>
            <person name="Wayne K.J."/>
            <person name="Tettelin H."/>
            <person name="Glass J.I."/>
            <person name="Rusch D."/>
            <person name="Podicherti R."/>
            <person name="Tsui H.-C.T."/>
            <person name="Winkler M.E."/>
        </authorList>
    </citation>
    <scope>NUCLEOTIDE SEQUENCE</scope>
</reference>
<evidence type="ECO:0000256" key="1">
    <source>
        <dbReference type="SAM" id="Phobius"/>
    </source>
</evidence>
<protein>
    <recommendedName>
        <fullName evidence="2">EF-hand domain-containing protein</fullName>
    </recommendedName>
</protein>
<feature type="non-terminal residue" evidence="3">
    <location>
        <position position="123"/>
    </location>
</feature>
<feature type="transmembrane region" description="Helical" evidence="1">
    <location>
        <begin position="15"/>
        <end position="32"/>
    </location>
</feature>
<proteinExistence type="predicted"/>
<feature type="transmembrane region" description="Helical" evidence="1">
    <location>
        <begin position="53"/>
        <end position="78"/>
    </location>
</feature>
<name>A0A382D596_9ZZZZ</name>
<evidence type="ECO:0000313" key="3">
    <source>
        <dbReference type="EMBL" id="SVB33686.1"/>
    </source>
</evidence>
<accession>A0A382D596</accession>
<keyword evidence="1" id="KW-0812">Transmembrane</keyword>
<dbReference type="AlphaFoldDB" id="A0A382D596"/>
<keyword evidence="1" id="KW-0472">Membrane</keyword>
<dbReference type="GO" id="GO:0005509">
    <property type="term" value="F:calcium ion binding"/>
    <property type="evidence" value="ECO:0007669"/>
    <property type="project" value="InterPro"/>
</dbReference>
<evidence type="ECO:0000259" key="2">
    <source>
        <dbReference type="PROSITE" id="PS50222"/>
    </source>
</evidence>
<keyword evidence="1" id="KW-1133">Transmembrane helix</keyword>
<dbReference type="PROSITE" id="PS50222">
    <property type="entry name" value="EF_HAND_2"/>
    <property type="match status" value="1"/>
</dbReference>
<feature type="domain" description="EF-hand" evidence="2">
    <location>
        <begin position="90"/>
        <end position="123"/>
    </location>
</feature>
<sequence>MSEEEEQELPARLDYILNNTAIVPIIFLLFAFRPEEGYIQRIEFLLFLIENGLLLKNIFIPQIVGLLPLLIIIPLMFYRERVSAGMNNFLRSQMAKEVIKEFDEDGDEKLTKEESQGFFSTIM</sequence>
<organism evidence="3">
    <name type="scientific">marine metagenome</name>
    <dbReference type="NCBI Taxonomy" id="408172"/>
    <lineage>
        <taxon>unclassified sequences</taxon>
        <taxon>metagenomes</taxon>
        <taxon>ecological metagenomes</taxon>
    </lineage>
</organism>
<dbReference type="InterPro" id="IPR002048">
    <property type="entry name" value="EF_hand_dom"/>
</dbReference>
<gene>
    <name evidence="3" type="ORF">METZ01_LOCUS186540</name>
</gene>
<dbReference type="EMBL" id="UINC01037744">
    <property type="protein sequence ID" value="SVB33686.1"/>
    <property type="molecule type" value="Genomic_DNA"/>
</dbReference>